<name>A0A553JYZ1_9ACTN</name>
<protein>
    <recommendedName>
        <fullName evidence="3">Ribosomally synthesized peptide with SipW-like signal peptide</fullName>
    </recommendedName>
</protein>
<accession>A0A553JYZ1</accession>
<reference evidence="1 2" key="1">
    <citation type="submission" date="2019-07" db="EMBL/GenBank/DDBJ databases">
        <authorList>
            <person name="Zhou L.-Y."/>
        </authorList>
    </citation>
    <scope>NUCLEOTIDE SEQUENCE [LARGE SCALE GENOMIC DNA]</scope>
    <source>
        <strain evidence="1 2">YIM 101269</strain>
    </source>
</reference>
<dbReference type="EMBL" id="VKKG01000004">
    <property type="protein sequence ID" value="TRY17672.1"/>
    <property type="molecule type" value="Genomic_DNA"/>
</dbReference>
<comment type="caution">
    <text evidence="1">The sequence shown here is derived from an EMBL/GenBank/DDBJ whole genome shotgun (WGS) entry which is preliminary data.</text>
</comment>
<gene>
    <name evidence="1" type="ORF">FOJ82_10305</name>
</gene>
<evidence type="ECO:0000313" key="2">
    <source>
        <dbReference type="Proteomes" id="UP000317638"/>
    </source>
</evidence>
<sequence length="183" mass="18269">MKPRTVLRVAAAMVAALAVGAFSVRVTWALWNVAVSSGAQSVRAADFQINVNGSPTIIDGSEVTVSLGAAGPLVPGATVHQAVNVTVPTTASADFTVAATLGAPQVVDASVASLPEYLEALVGVAPASGLCEDVAVWSDSATAEIAKGGAAGFCLRVTMLAGAPRDLQGATGSIKMPVTVRQV</sequence>
<organism evidence="1 2">
    <name type="scientific">Tessaracoccus rhinocerotis</name>
    <dbReference type="NCBI Taxonomy" id="1689449"/>
    <lineage>
        <taxon>Bacteria</taxon>
        <taxon>Bacillati</taxon>
        <taxon>Actinomycetota</taxon>
        <taxon>Actinomycetes</taxon>
        <taxon>Propionibacteriales</taxon>
        <taxon>Propionibacteriaceae</taxon>
        <taxon>Tessaracoccus</taxon>
    </lineage>
</organism>
<evidence type="ECO:0008006" key="3">
    <source>
        <dbReference type="Google" id="ProtNLM"/>
    </source>
</evidence>
<dbReference type="RefSeq" id="WP_143938412.1">
    <property type="nucleotide sequence ID" value="NZ_VKKG01000004.1"/>
</dbReference>
<keyword evidence="2" id="KW-1185">Reference proteome</keyword>
<dbReference type="Proteomes" id="UP000317638">
    <property type="component" value="Unassembled WGS sequence"/>
</dbReference>
<dbReference type="OrthoDB" id="4951220at2"/>
<evidence type="ECO:0000313" key="1">
    <source>
        <dbReference type="EMBL" id="TRY17672.1"/>
    </source>
</evidence>
<proteinExistence type="predicted"/>
<dbReference type="AlphaFoldDB" id="A0A553JYZ1"/>